<dbReference type="PANTHER" id="PTHR12147:SF56">
    <property type="entry name" value="AMINOPEPTIDASE YDR415C-RELATED"/>
    <property type="match status" value="1"/>
</dbReference>
<dbReference type="OrthoDB" id="2214at2759"/>
<dbReference type="EC" id="3.4.-.-" evidence="9"/>
<dbReference type="Proteomes" id="UP000567179">
    <property type="component" value="Unassembled WGS sequence"/>
</dbReference>
<comment type="caution">
    <text evidence="11">The sequence shown here is derived from an EMBL/GenBank/DDBJ whole genome shotgun (WGS) entry which is preliminary data.</text>
</comment>
<keyword evidence="6 9" id="KW-0378">Hydrolase</keyword>
<keyword evidence="3 9" id="KW-0645">Protease</keyword>
<evidence type="ECO:0000256" key="8">
    <source>
        <dbReference type="ARBA" id="ARBA00043962"/>
    </source>
</evidence>
<name>A0A8H5EXQ0_9AGAR</name>
<dbReference type="SUPFAM" id="SSF53187">
    <property type="entry name" value="Zn-dependent exopeptidases"/>
    <property type="match status" value="1"/>
</dbReference>
<evidence type="ECO:0000256" key="2">
    <source>
        <dbReference type="ARBA" id="ARBA00022438"/>
    </source>
</evidence>
<protein>
    <recommendedName>
        <fullName evidence="9">Peptide hydrolase</fullName>
        <ecNumber evidence="9">3.4.-.-</ecNumber>
    </recommendedName>
</protein>
<dbReference type="GO" id="GO:0006508">
    <property type="term" value="P:proteolysis"/>
    <property type="evidence" value="ECO:0007669"/>
    <property type="project" value="UniProtKB-KW"/>
</dbReference>
<evidence type="ECO:0000259" key="10">
    <source>
        <dbReference type="Pfam" id="PF04389"/>
    </source>
</evidence>
<evidence type="ECO:0000256" key="6">
    <source>
        <dbReference type="ARBA" id="ARBA00022801"/>
    </source>
</evidence>
<keyword evidence="4 9" id="KW-0479">Metal-binding</keyword>
<organism evidence="11 12">
    <name type="scientific">Psilocybe cf. subviscida</name>
    <dbReference type="NCBI Taxonomy" id="2480587"/>
    <lineage>
        <taxon>Eukaryota</taxon>
        <taxon>Fungi</taxon>
        <taxon>Dikarya</taxon>
        <taxon>Basidiomycota</taxon>
        <taxon>Agaricomycotina</taxon>
        <taxon>Agaricomycetes</taxon>
        <taxon>Agaricomycetidae</taxon>
        <taxon>Agaricales</taxon>
        <taxon>Agaricineae</taxon>
        <taxon>Strophariaceae</taxon>
        <taxon>Psilocybe</taxon>
    </lineage>
</organism>
<accession>A0A8H5EXQ0</accession>
<dbReference type="GO" id="GO:0008235">
    <property type="term" value="F:metalloexopeptidase activity"/>
    <property type="evidence" value="ECO:0007669"/>
    <property type="project" value="InterPro"/>
</dbReference>
<dbReference type="CDD" id="cd03879">
    <property type="entry name" value="M28_AAP"/>
    <property type="match status" value="1"/>
</dbReference>
<proteinExistence type="inferred from homology"/>
<dbReference type="InterPro" id="IPR007484">
    <property type="entry name" value="Peptidase_M28"/>
</dbReference>
<keyword evidence="5" id="KW-0732">Signal</keyword>
<dbReference type="AlphaFoldDB" id="A0A8H5EXQ0"/>
<dbReference type="EMBL" id="JAACJJ010000042">
    <property type="protein sequence ID" value="KAF5316137.1"/>
    <property type="molecule type" value="Genomic_DNA"/>
</dbReference>
<dbReference type="GO" id="GO:0046872">
    <property type="term" value="F:metal ion binding"/>
    <property type="evidence" value="ECO:0007669"/>
    <property type="project" value="UniProtKB-KW"/>
</dbReference>
<dbReference type="PANTHER" id="PTHR12147">
    <property type="entry name" value="METALLOPEPTIDASE M28 FAMILY MEMBER"/>
    <property type="match status" value="1"/>
</dbReference>
<dbReference type="GO" id="GO:0004177">
    <property type="term" value="F:aminopeptidase activity"/>
    <property type="evidence" value="ECO:0007669"/>
    <property type="project" value="UniProtKB-KW"/>
</dbReference>
<gene>
    <name evidence="11" type="ORF">D9619_006454</name>
</gene>
<evidence type="ECO:0000313" key="11">
    <source>
        <dbReference type="EMBL" id="KAF5316137.1"/>
    </source>
</evidence>
<dbReference type="Pfam" id="PF04389">
    <property type="entry name" value="Peptidase_M28"/>
    <property type="match status" value="1"/>
</dbReference>
<evidence type="ECO:0000256" key="3">
    <source>
        <dbReference type="ARBA" id="ARBA00022670"/>
    </source>
</evidence>
<feature type="domain" description="Peptidase M28" evidence="10">
    <location>
        <begin position="195"/>
        <end position="399"/>
    </location>
</feature>
<comment type="cofactor">
    <cofactor evidence="1">
        <name>Zn(2+)</name>
        <dbReference type="ChEBI" id="CHEBI:29105"/>
    </cofactor>
</comment>
<evidence type="ECO:0000256" key="4">
    <source>
        <dbReference type="ARBA" id="ARBA00022723"/>
    </source>
</evidence>
<sequence length="406" mass="43870">MTRGVFILRLRRTSYQPKVILVKMKFSLLLSLALSAVLLVGARPITPAEISRNSAKGLRLISLAEGVDPVWKTEDDVFALIRAGTNFFDVTETYEQEQKWAEAGATAKVAAAAAYTYPTPSHASELSPILSTLSTSNMQANLNTLTAYNNRYYKASTGSQASSWIKDKISSYISQYSRSDVTVSLYSHSFVQSSIIAKIPGKNSGGPITILGAHMDSINQSSPSSGRAPGADDDGTGTVNLMEAFRALLAAGFKPTNPVEFHWYAAEEVGLLGSQAIASAYKSAGKPVQAFMQLDMSGYYKPGTTEVMALQADYISTDLNTFLKALINKYSRIPWAMDKACGYACSDHASWYKAGFASSFPYEAVTGNDNPTIHSSSDTTSVSGFSWSHSLEFAKIAVAFVYELAI</sequence>
<evidence type="ECO:0000313" key="12">
    <source>
        <dbReference type="Proteomes" id="UP000567179"/>
    </source>
</evidence>
<comment type="similarity">
    <text evidence="8">Belongs to the peptidase M28 family. M28E subfamily.</text>
</comment>
<keyword evidence="12" id="KW-1185">Reference proteome</keyword>
<keyword evidence="7 9" id="KW-0862">Zinc</keyword>
<dbReference type="InterPro" id="IPR045175">
    <property type="entry name" value="M28_fam"/>
</dbReference>
<evidence type="ECO:0000256" key="1">
    <source>
        <dbReference type="ARBA" id="ARBA00001947"/>
    </source>
</evidence>
<dbReference type="Gene3D" id="3.40.630.10">
    <property type="entry name" value="Zn peptidases"/>
    <property type="match status" value="1"/>
</dbReference>
<reference evidence="11 12" key="1">
    <citation type="journal article" date="2020" name="ISME J.">
        <title>Uncovering the hidden diversity of litter-decomposition mechanisms in mushroom-forming fungi.</title>
        <authorList>
            <person name="Floudas D."/>
            <person name="Bentzer J."/>
            <person name="Ahren D."/>
            <person name="Johansson T."/>
            <person name="Persson P."/>
            <person name="Tunlid A."/>
        </authorList>
    </citation>
    <scope>NUCLEOTIDE SEQUENCE [LARGE SCALE GENOMIC DNA]</scope>
    <source>
        <strain evidence="11 12">CBS 101986</strain>
    </source>
</reference>
<evidence type="ECO:0000256" key="9">
    <source>
        <dbReference type="RuleBase" id="RU361240"/>
    </source>
</evidence>
<keyword evidence="2" id="KW-0031">Aminopeptidase</keyword>
<evidence type="ECO:0000256" key="7">
    <source>
        <dbReference type="ARBA" id="ARBA00022833"/>
    </source>
</evidence>
<evidence type="ECO:0000256" key="5">
    <source>
        <dbReference type="ARBA" id="ARBA00022729"/>
    </source>
</evidence>